<dbReference type="SMART" id="SM00382">
    <property type="entry name" value="AAA"/>
    <property type="match status" value="1"/>
</dbReference>
<dbReference type="SUPFAM" id="SSF52540">
    <property type="entry name" value="P-loop containing nucleoside triphosphate hydrolases"/>
    <property type="match status" value="2"/>
</dbReference>
<accession>A0A9P7BV71</accession>
<dbReference type="GO" id="GO:0006281">
    <property type="term" value="P:DNA repair"/>
    <property type="evidence" value="ECO:0007669"/>
    <property type="project" value="UniProtKB-UniRule"/>
</dbReference>
<evidence type="ECO:0000256" key="2">
    <source>
        <dbReference type="ARBA" id="ARBA00022763"/>
    </source>
</evidence>
<organism evidence="15 16">
    <name type="scientific">Rhizopus oryzae</name>
    <name type="common">Mucormycosis agent</name>
    <name type="synonym">Rhizopus arrhizus var. delemar</name>
    <dbReference type="NCBI Taxonomy" id="64495"/>
    <lineage>
        <taxon>Eukaryota</taxon>
        <taxon>Fungi</taxon>
        <taxon>Fungi incertae sedis</taxon>
        <taxon>Mucoromycota</taxon>
        <taxon>Mucoromycotina</taxon>
        <taxon>Mucoromycetes</taxon>
        <taxon>Mucorales</taxon>
        <taxon>Mucorineae</taxon>
        <taxon>Rhizopodaceae</taxon>
        <taxon>Rhizopus</taxon>
    </lineage>
</organism>
<keyword evidence="1 12" id="KW-0547">Nucleotide-binding</keyword>
<evidence type="ECO:0000256" key="13">
    <source>
        <dbReference type="SAM" id="MobiDB-lite"/>
    </source>
</evidence>
<evidence type="ECO:0000259" key="14">
    <source>
        <dbReference type="SMART" id="SM00382"/>
    </source>
</evidence>
<dbReference type="GO" id="GO:0003677">
    <property type="term" value="F:DNA binding"/>
    <property type="evidence" value="ECO:0007669"/>
    <property type="project" value="UniProtKB-KW"/>
</dbReference>
<gene>
    <name evidence="12" type="primary">PIF1</name>
    <name evidence="15" type="ORF">G6F64_003526</name>
</gene>
<evidence type="ECO:0000256" key="5">
    <source>
        <dbReference type="ARBA" id="ARBA00022840"/>
    </source>
</evidence>
<dbReference type="InterPro" id="IPR049163">
    <property type="entry name" value="Pif1-like_2B_dom"/>
</dbReference>
<dbReference type="PANTHER" id="PTHR47642:SF5">
    <property type="entry name" value="ATP-DEPENDENT DNA HELICASE"/>
    <property type="match status" value="1"/>
</dbReference>
<comment type="caution">
    <text evidence="15">The sequence shown here is derived from an EMBL/GenBank/DDBJ whole genome shotgun (WGS) entry which is preliminary data.</text>
</comment>
<evidence type="ECO:0000256" key="9">
    <source>
        <dbReference type="ARBA" id="ARBA00023204"/>
    </source>
</evidence>
<dbReference type="InterPro" id="IPR003593">
    <property type="entry name" value="AAA+_ATPase"/>
</dbReference>
<comment type="function">
    <text evidence="12">DNA-dependent ATPase and 5'-3' DNA helicase required for the maintenance of both mitochondrial and nuclear genome stability.</text>
</comment>
<dbReference type="OrthoDB" id="5578775at2759"/>
<dbReference type="GO" id="GO:0005739">
    <property type="term" value="C:mitochondrion"/>
    <property type="evidence" value="ECO:0007669"/>
    <property type="project" value="UniProtKB-SubCell"/>
</dbReference>
<keyword evidence="5 12" id="KW-0067">ATP-binding</keyword>
<keyword evidence="7 12" id="KW-0496">Mitochondrion</keyword>
<dbReference type="GO" id="GO:0005524">
    <property type="term" value="F:ATP binding"/>
    <property type="evidence" value="ECO:0007669"/>
    <property type="project" value="UniProtKB-UniRule"/>
</dbReference>
<dbReference type="GO" id="GO:0016787">
    <property type="term" value="F:hydrolase activity"/>
    <property type="evidence" value="ECO:0007669"/>
    <property type="project" value="UniProtKB-KW"/>
</dbReference>
<evidence type="ECO:0000256" key="3">
    <source>
        <dbReference type="ARBA" id="ARBA00022801"/>
    </source>
</evidence>
<evidence type="ECO:0000256" key="11">
    <source>
        <dbReference type="ARBA" id="ARBA00023242"/>
    </source>
</evidence>
<comment type="cofactor">
    <cofactor evidence="12">
        <name>Mg(2+)</name>
        <dbReference type="ChEBI" id="CHEBI:18420"/>
    </cofactor>
</comment>
<dbReference type="Gene3D" id="3.40.50.300">
    <property type="entry name" value="P-loop containing nucleotide triphosphate hydrolases"/>
    <property type="match status" value="1"/>
</dbReference>
<dbReference type="AlphaFoldDB" id="A0A9P7BV71"/>
<comment type="subunit">
    <text evidence="12">Monomer.</text>
</comment>
<evidence type="ECO:0000256" key="7">
    <source>
        <dbReference type="ARBA" id="ARBA00023128"/>
    </source>
</evidence>
<feature type="domain" description="AAA+ ATPase" evidence="14">
    <location>
        <begin position="299"/>
        <end position="493"/>
    </location>
</feature>
<feature type="compositionally biased region" description="Polar residues" evidence="13">
    <location>
        <begin position="115"/>
        <end position="130"/>
    </location>
</feature>
<dbReference type="InterPro" id="IPR048293">
    <property type="entry name" value="PIF1_RRM3_pfh1"/>
</dbReference>
<dbReference type="EMBL" id="JAANQT010000347">
    <property type="protein sequence ID" value="KAG1311814.1"/>
    <property type="molecule type" value="Genomic_DNA"/>
</dbReference>
<dbReference type="Pfam" id="PF21530">
    <property type="entry name" value="Pif1_2B_dom"/>
    <property type="match status" value="1"/>
</dbReference>
<keyword evidence="6 12" id="KW-0238">DNA-binding</keyword>
<feature type="region of interest" description="Disordered" evidence="13">
    <location>
        <begin position="1"/>
        <end position="30"/>
    </location>
</feature>
<keyword evidence="8 12" id="KW-0233">DNA recombination</keyword>
<feature type="compositionally biased region" description="Polar residues" evidence="13">
    <location>
        <begin position="244"/>
        <end position="254"/>
    </location>
</feature>
<dbReference type="InterPro" id="IPR051055">
    <property type="entry name" value="PIF1_helicase"/>
</dbReference>
<feature type="region of interest" description="Disordered" evidence="13">
    <location>
        <begin position="111"/>
        <end position="130"/>
    </location>
</feature>
<keyword evidence="16" id="KW-1185">Reference proteome</keyword>
<keyword evidence="4 12" id="KW-0347">Helicase</keyword>
<evidence type="ECO:0000256" key="6">
    <source>
        <dbReference type="ARBA" id="ARBA00023125"/>
    </source>
</evidence>
<keyword evidence="3 12" id="KW-0378">Hydrolase</keyword>
<comment type="catalytic activity">
    <reaction evidence="12">
        <text>ATP + H2O = ADP + phosphate + H(+)</text>
        <dbReference type="Rhea" id="RHEA:13065"/>
        <dbReference type="ChEBI" id="CHEBI:15377"/>
        <dbReference type="ChEBI" id="CHEBI:15378"/>
        <dbReference type="ChEBI" id="CHEBI:30616"/>
        <dbReference type="ChEBI" id="CHEBI:43474"/>
        <dbReference type="ChEBI" id="CHEBI:456216"/>
        <dbReference type="EC" id="5.6.2.3"/>
    </reaction>
</comment>
<proteinExistence type="inferred from homology"/>
<name>A0A9P7BV71_RHIOR</name>
<evidence type="ECO:0000256" key="8">
    <source>
        <dbReference type="ARBA" id="ARBA00023172"/>
    </source>
</evidence>
<evidence type="ECO:0000313" key="16">
    <source>
        <dbReference type="Proteomes" id="UP000716291"/>
    </source>
</evidence>
<keyword evidence="11 12" id="KW-0539">Nucleus</keyword>
<keyword evidence="2 12" id="KW-0227">DNA damage</keyword>
<evidence type="ECO:0000256" key="4">
    <source>
        <dbReference type="ARBA" id="ARBA00022806"/>
    </source>
</evidence>
<dbReference type="GO" id="GO:0043139">
    <property type="term" value="F:5'-3' DNA helicase activity"/>
    <property type="evidence" value="ECO:0007669"/>
    <property type="project" value="UniProtKB-UniRule"/>
</dbReference>
<feature type="binding site" evidence="12">
    <location>
        <begin position="307"/>
        <end position="314"/>
    </location>
    <ligand>
        <name>ATP</name>
        <dbReference type="ChEBI" id="CHEBI:30616"/>
    </ligand>
</feature>
<keyword evidence="9 12" id="KW-0234">DNA repair</keyword>
<dbReference type="HAMAP" id="MF_03176">
    <property type="entry name" value="PIF1"/>
    <property type="match status" value="1"/>
</dbReference>
<evidence type="ECO:0000256" key="10">
    <source>
        <dbReference type="ARBA" id="ARBA00023235"/>
    </source>
</evidence>
<feature type="region of interest" description="Disordered" evidence="13">
    <location>
        <begin position="140"/>
        <end position="170"/>
    </location>
</feature>
<dbReference type="GO" id="GO:0006310">
    <property type="term" value="P:DNA recombination"/>
    <property type="evidence" value="ECO:0007669"/>
    <property type="project" value="UniProtKB-UniRule"/>
</dbReference>
<comment type="subcellular location">
    <subcellularLocation>
        <location evidence="12">Nucleus</location>
    </subcellularLocation>
    <subcellularLocation>
        <location evidence="12">Mitochondrion</location>
    </subcellularLocation>
</comment>
<evidence type="ECO:0000256" key="1">
    <source>
        <dbReference type="ARBA" id="ARBA00022741"/>
    </source>
</evidence>
<dbReference type="InterPro" id="IPR010285">
    <property type="entry name" value="DNA_helicase_pif1-like_DEAD"/>
</dbReference>
<evidence type="ECO:0000313" key="15">
    <source>
        <dbReference type="EMBL" id="KAG1311814.1"/>
    </source>
</evidence>
<dbReference type="GO" id="GO:0005634">
    <property type="term" value="C:nucleus"/>
    <property type="evidence" value="ECO:0007669"/>
    <property type="project" value="UniProtKB-SubCell"/>
</dbReference>
<dbReference type="PANTHER" id="PTHR47642">
    <property type="entry name" value="ATP-DEPENDENT DNA HELICASE"/>
    <property type="match status" value="1"/>
</dbReference>
<protein>
    <recommendedName>
        <fullName evidence="12">ATP-dependent DNA helicase PIF1</fullName>
        <ecNumber evidence="12">5.6.2.3</ecNumber>
    </recommendedName>
    <alternativeName>
        <fullName evidence="12">DNA 5'-3' helicase PIF1</fullName>
    </alternativeName>
    <alternativeName>
        <fullName evidence="12">DNA repair and recombination helicase PIF1</fullName>
    </alternativeName>
</protein>
<feature type="compositionally biased region" description="Low complexity" evidence="13">
    <location>
        <begin position="152"/>
        <end position="164"/>
    </location>
</feature>
<dbReference type="CDD" id="cd18037">
    <property type="entry name" value="DEXSc_Pif1_like"/>
    <property type="match status" value="1"/>
</dbReference>
<evidence type="ECO:0000256" key="12">
    <source>
        <dbReference type="HAMAP-Rule" id="MF_03176"/>
    </source>
</evidence>
<reference evidence="15" key="1">
    <citation type="journal article" date="2020" name="Microb. Genom.">
        <title>Genetic diversity of clinical and environmental Mucorales isolates obtained from an investigation of mucormycosis cases among solid organ transplant recipients.</title>
        <authorList>
            <person name="Nguyen M.H."/>
            <person name="Kaul D."/>
            <person name="Muto C."/>
            <person name="Cheng S.J."/>
            <person name="Richter R.A."/>
            <person name="Bruno V.M."/>
            <person name="Liu G."/>
            <person name="Beyhan S."/>
            <person name="Sundermann A.J."/>
            <person name="Mounaud S."/>
            <person name="Pasculle A.W."/>
            <person name="Nierman W.C."/>
            <person name="Driscoll E."/>
            <person name="Cumbie R."/>
            <person name="Clancy C.J."/>
            <person name="Dupont C.L."/>
        </authorList>
    </citation>
    <scope>NUCLEOTIDE SEQUENCE</scope>
    <source>
        <strain evidence="15">GL11</strain>
    </source>
</reference>
<dbReference type="GO" id="GO:0000723">
    <property type="term" value="P:telomere maintenance"/>
    <property type="evidence" value="ECO:0007669"/>
    <property type="project" value="InterPro"/>
</dbReference>
<feature type="DNA-binding region" evidence="12">
    <location>
        <begin position="687"/>
        <end position="706"/>
    </location>
</feature>
<feature type="region of interest" description="Disordered" evidence="13">
    <location>
        <begin position="235"/>
        <end position="279"/>
    </location>
</feature>
<keyword evidence="10 12" id="KW-0413">Isomerase</keyword>
<dbReference type="CDD" id="cd18809">
    <property type="entry name" value="SF1_C_RecD"/>
    <property type="match status" value="1"/>
</dbReference>
<dbReference type="EC" id="5.6.2.3" evidence="12"/>
<comment type="similarity">
    <text evidence="12">Belongs to the helicase family. PIF1 subfamily.</text>
</comment>
<feature type="compositionally biased region" description="Polar residues" evidence="13">
    <location>
        <begin position="1"/>
        <end position="21"/>
    </location>
</feature>
<dbReference type="Pfam" id="PF05970">
    <property type="entry name" value="PIF1"/>
    <property type="match status" value="1"/>
</dbReference>
<sequence>MRKSSKQQQTKGNTLFNYFQKTNEKKKPEPLSSVIARHASTISTKSITTITPKTEVKKASSLSNSKLITTATTTKPTLTSNIVTAEHKPTLSNTTTSPETSLERNYIDLTIDESPPSSQGSFKSAEHSVSMTNNSKFNKKAWAPIDSRRGPLRSSQESSPSPRRITPQFNKVVPISRPATSMPRYDWLSENDVKPYSSNYVPYNSTSTNAFEKRPRVLPYAIKRPLEDENSVSFYSNKRRQPPTGISTDLWSRTNDVRKRRTTKEAPLAPPMSSYSAPATYRPTLSAEQQRVLDMVLKDKKSLFFTGSAGTGKSVLLRAIIDEMETIYGPMLAVTASTGIAATNINGCTLHSFGGIGIGEDKIETLVEKIKYENKKAYDRWTKTQVLIIDEISMVDAVLFDKLEAIARGLRNSQEPFGGIQIIVSGDFFQLPPVNPNGPTKFAFEANSWKTVITQTVMLTQVFRQKDGTFVNILNEMRLGRLSQSAIDIFKSLARKPAGNDEIEPTELYPLRREVELSNKLRLDALGGDVIEFKAVDKGDQRKVSQCMAPDVIQLKLHAQVMLLKNFDIDLVNGSLGVVIGFVGRGNYRSEKSVQFLRTPQRQKETYLEAGGRIDMKTPYPVVRFASGRELVLEYETWSFELPGGKVLASRSQIPLMLAWAISIHKSQGQTLDRVKVDLGKVFEKGQAYVALSRATSLDRLQILNFDPAKVMAHPRVTEFYKTLQTVN</sequence>
<dbReference type="InterPro" id="IPR027417">
    <property type="entry name" value="P-loop_NTPase"/>
</dbReference>
<dbReference type="Proteomes" id="UP000716291">
    <property type="component" value="Unassembled WGS sequence"/>
</dbReference>